<dbReference type="InterPro" id="IPR050579">
    <property type="entry name" value="PMP-22/EMP/MP20-like"/>
</dbReference>
<protein>
    <recommendedName>
        <fullName evidence="9">Voltage-dependent calcium channel gamma-1 subunit</fullName>
    </recommendedName>
</protein>
<dbReference type="Pfam" id="PF13903">
    <property type="entry name" value="Claudin_2"/>
    <property type="match status" value="1"/>
</dbReference>
<evidence type="ECO:0000256" key="3">
    <source>
        <dbReference type="ARBA" id="ARBA00022989"/>
    </source>
</evidence>
<dbReference type="HOGENOM" id="CLU_078895_0_0_1"/>
<evidence type="ECO:0000313" key="7">
    <source>
        <dbReference type="EnsemblMetazoa" id="CapteP155151"/>
    </source>
</evidence>
<reference evidence="6 8" key="2">
    <citation type="journal article" date="2013" name="Nature">
        <title>Insights into bilaterian evolution from three spiralian genomes.</title>
        <authorList>
            <person name="Simakov O."/>
            <person name="Marletaz F."/>
            <person name="Cho S.J."/>
            <person name="Edsinger-Gonzales E."/>
            <person name="Havlak P."/>
            <person name="Hellsten U."/>
            <person name="Kuo D.H."/>
            <person name="Larsson T."/>
            <person name="Lv J."/>
            <person name="Arendt D."/>
            <person name="Savage R."/>
            <person name="Osoegawa K."/>
            <person name="de Jong P."/>
            <person name="Grimwood J."/>
            <person name="Chapman J.A."/>
            <person name="Shapiro H."/>
            <person name="Aerts A."/>
            <person name="Otillar R.P."/>
            <person name="Terry A.Y."/>
            <person name="Boore J.L."/>
            <person name="Grigoriev I.V."/>
            <person name="Lindberg D.R."/>
            <person name="Seaver E.C."/>
            <person name="Weisblat D.A."/>
            <person name="Putnam N.H."/>
            <person name="Rokhsar D.S."/>
        </authorList>
    </citation>
    <scope>NUCLEOTIDE SEQUENCE</scope>
    <source>
        <strain evidence="6 8">I ESC-2004</strain>
    </source>
</reference>
<dbReference type="AlphaFoldDB" id="R7TAF1"/>
<dbReference type="Gene3D" id="1.20.140.150">
    <property type="match status" value="1"/>
</dbReference>
<feature type="transmembrane region" description="Helical" evidence="5">
    <location>
        <begin position="109"/>
        <end position="128"/>
    </location>
</feature>
<name>R7TAF1_CAPTE</name>
<dbReference type="Proteomes" id="UP000014760">
    <property type="component" value="Unassembled WGS sequence"/>
</dbReference>
<feature type="transmembrane region" description="Helical" evidence="5">
    <location>
        <begin position="184"/>
        <end position="206"/>
    </location>
</feature>
<evidence type="ECO:0000256" key="1">
    <source>
        <dbReference type="ARBA" id="ARBA00004141"/>
    </source>
</evidence>
<feature type="transmembrane region" description="Helical" evidence="5">
    <location>
        <begin position="9"/>
        <end position="29"/>
    </location>
</feature>
<dbReference type="EMBL" id="KB311860">
    <property type="protein sequence ID" value="ELT88457.1"/>
    <property type="molecule type" value="Genomic_DNA"/>
</dbReference>
<comment type="subcellular location">
    <subcellularLocation>
        <location evidence="1">Membrane</location>
        <topology evidence="1">Multi-pass membrane protein</topology>
    </subcellularLocation>
</comment>
<evidence type="ECO:0000256" key="2">
    <source>
        <dbReference type="ARBA" id="ARBA00022692"/>
    </source>
</evidence>
<keyword evidence="4 5" id="KW-0472">Membrane</keyword>
<evidence type="ECO:0008006" key="9">
    <source>
        <dbReference type="Google" id="ProtNLM"/>
    </source>
</evidence>
<keyword evidence="2 5" id="KW-0812">Transmembrane</keyword>
<evidence type="ECO:0000256" key="4">
    <source>
        <dbReference type="ARBA" id="ARBA00023136"/>
    </source>
</evidence>
<evidence type="ECO:0000313" key="6">
    <source>
        <dbReference type="EMBL" id="ELT88457.1"/>
    </source>
</evidence>
<dbReference type="PANTHER" id="PTHR10671:SF82">
    <property type="entry name" value="GH19567P"/>
    <property type="match status" value="1"/>
</dbReference>
<dbReference type="PANTHER" id="PTHR10671">
    <property type="entry name" value="EPITHELIAL MEMBRANE PROTEIN-RELATED"/>
    <property type="match status" value="1"/>
</dbReference>
<dbReference type="OMA" id="FYHHRYM"/>
<keyword evidence="3 5" id="KW-1133">Transmembrane helix</keyword>
<dbReference type="EMBL" id="AMQN01015399">
    <property type="status" value="NOT_ANNOTATED_CDS"/>
    <property type="molecule type" value="Genomic_DNA"/>
</dbReference>
<sequence length="232" mass="26913">MNVVVERRVCYAAIASAIFGILLLLIAIGTDHWVKLTIPGGVYNNHTHSYELGHYSGLWRICRTFFRNDTVPHIKSQYCRTLKFFPTTRDVRKDPEVDEEILDFSRSETAFAIIALLLALLANVFAVYSMQQYRYMFKRLAAMLYLITAFCIVVCLEVFKYSLEYEREHLPARHPHHSSISFDWSYGLCWVVFGIYIIAPIIMFITSRKRKGDKARSENEAMENEPVILGRV</sequence>
<evidence type="ECO:0000256" key="5">
    <source>
        <dbReference type="SAM" id="Phobius"/>
    </source>
</evidence>
<accession>R7TAF1</accession>
<dbReference type="OrthoDB" id="5917530at2759"/>
<dbReference type="EnsemblMetazoa" id="CapteT155151">
    <property type="protein sequence ID" value="CapteP155151"/>
    <property type="gene ID" value="CapteG155151"/>
</dbReference>
<reference evidence="8" key="1">
    <citation type="submission" date="2012-12" db="EMBL/GenBank/DDBJ databases">
        <authorList>
            <person name="Hellsten U."/>
            <person name="Grimwood J."/>
            <person name="Chapman J.A."/>
            <person name="Shapiro H."/>
            <person name="Aerts A."/>
            <person name="Otillar R.P."/>
            <person name="Terry A.Y."/>
            <person name="Boore J.L."/>
            <person name="Simakov O."/>
            <person name="Marletaz F."/>
            <person name="Cho S.-J."/>
            <person name="Edsinger-Gonzales E."/>
            <person name="Havlak P."/>
            <person name="Kuo D.-H."/>
            <person name="Larsson T."/>
            <person name="Lv J."/>
            <person name="Arendt D."/>
            <person name="Savage R."/>
            <person name="Osoegawa K."/>
            <person name="de Jong P."/>
            <person name="Lindberg D.R."/>
            <person name="Seaver E.C."/>
            <person name="Weisblat D.A."/>
            <person name="Putnam N.H."/>
            <person name="Grigoriev I.V."/>
            <person name="Rokhsar D.S."/>
        </authorList>
    </citation>
    <scope>NUCLEOTIDE SEQUENCE</scope>
    <source>
        <strain evidence="8">I ESC-2004</strain>
    </source>
</reference>
<evidence type="ECO:0000313" key="8">
    <source>
        <dbReference type="Proteomes" id="UP000014760"/>
    </source>
</evidence>
<organism evidence="6">
    <name type="scientific">Capitella teleta</name>
    <name type="common">Polychaete worm</name>
    <dbReference type="NCBI Taxonomy" id="283909"/>
    <lineage>
        <taxon>Eukaryota</taxon>
        <taxon>Metazoa</taxon>
        <taxon>Spiralia</taxon>
        <taxon>Lophotrochozoa</taxon>
        <taxon>Annelida</taxon>
        <taxon>Polychaeta</taxon>
        <taxon>Sedentaria</taxon>
        <taxon>Scolecida</taxon>
        <taxon>Capitellidae</taxon>
        <taxon>Capitella</taxon>
    </lineage>
</organism>
<dbReference type="GO" id="GO:0005886">
    <property type="term" value="C:plasma membrane"/>
    <property type="evidence" value="ECO:0007669"/>
    <property type="project" value="TreeGrafter"/>
</dbReference>
<keyword evidence="8" id="KW-1185">Reference proteome</keyword>
<gene>
    <name evidence="6" type="ORF">CAPTEDRAFT_155151</name>
</gene>
<dbReference type="FunCoup" id="R7TAF1">
    <property type="interactions" value="64"/>
</dbReference>
<dbReference type="InterPro" id="IPR004031">
    <property type="entry name" value="PMP22/EMP/MP20/Claudin"/>
</dbReference>
<reference evidence="7" key="3">
    <citation type="submission" date="2015-06" db="UniProtKB">
        <authorList>
            <consortium name="EnsemblMetazoa"/>
        </authorList>
    </citation>
    <scope>IDENTIFICATION</scope>
</reference>
<feature type="transmembrane region" description="Helical" evidence="5">
    <location>
        <begin position="140"/>
        <end position="159"/>
    </location>
</feature>
<proteinExistence type="predicted"/>